<dbReference type="InterPro" id="IPR011009">
    <property type="entry name" value="Kinase-like_dom_sf"/>
</dbReference>
<dbReference type="PANTHER" id="PTHR21064:SF6">
    <property type="entry name" value="AMINOGLYCOSIDE PHOSPHOTRANSFERASE DOMAIN-CONTAINING PROTEIN"/>
    <property type="match status" value="1"/>
</dbReference>
<dbReference type="InterPro" id="IPR050249">
    <property type="entry name" value="Pseudomonas-type_ThrB"/>
</dbReference>
<dbReference type="Pfam" id="PF01636">
    <property type="entry name" value="APH"/>
    <property type="match status" value="1"/>
</dbReference>
<comment type="similarity">
    <text evidence="1">Belongs to the pseudomonas-type ThrB family.</text>
</comment>
<dbReference type="InterPro" id="IPR002575">
    <property type="entry name" value="Aminoglycoside_PTrfase"/>
</dbReference>
<evidence type="ECO:0000259" key="2">
    <source>
        <dbReference type="Pfam" id="PF01636"/>
    </source>
</evidence>
<feature type="domain" description="Aminoglycoside phosphotransferase" evidence="2">
    <location>
        <begin position="25"/>
        <end position="249"/>
    </location>
</feature>
<sequence>MDRLYIDKIVKQYFESENYYMKKGSSGMNNTTKFLVIDSEEFILRIYESHNDKEKVNYEHTVLKALGERSLSFNIPKPKVNLNGSTIGISSDGKLVSMAKKIKGNNPRLEAVEQFYSLGSVVGEITRELGEVNIEKNPIYSPCYELEKSYPKCPLNKVIEFCLNPPKDFNEEKNKLFDLSSYFIKFKECIPELRNLPHQLIHGDINASNVLEDENNNISAVLDFEFVARDLRVMDLAICLSEAISNKNSDEFKFKCMKGFIEGYKKNINLTVDEIKAVPKLIMLRRLDVIIHFLVRYNDGISNSFMSATKILKEQIIKAVTLCKWVSENENKIIKLFI</sequence>
<name>A0ABS2FJ56_9CLOT</name>
<organism evidence="3 4">
    <name type="scientific">Clostridium saudiense</name>
    <dbReference type="NCBI Taxonomy" id="1414720"/>
    <lineage>
        <taxon>Bacteria</taxon>
        <taxon>Bacillati</taxon>
        <taxon>Bacillota</taxon>
        <taxon>Clostridia</taxon>
        <taxon>Eubacteriales</taxon>
        <taxon>Clostridiaceae</taxon>
        <taxon>Clostridium</taxon>
    </lineage>
</organism>
<dbReference type="EMBL" id="JACJLL010000078">
    <property type="protein sequence ID" value="MBM6820027.1"/>
    <property type="molecule type" value="Genomic_DNA"/>
</dbReference>
<keyword evidence="4" id="KW-1185">Reference proteome</keyword>
<dbReference type="SUPFAM" id="SSF56112">
    <property type="entry name" value="Protein kinase-like (PK-like)"/>
    <property type="match status" value="1"/>
</dbReference>
<dbReference type="Proteomes" id="UP000767334">
    <property type="component" value="Unassembled WGS sequence"/>
</dbReference>
<proteinExistence type="inferred from homology"/>
<dbReference type="Gene3D" id="3.30.200.20">
    <property type="entry name" value="Phosphorylase Kinase, domain 1"/>
    <property type="match status" value="1"/>
</dbReference>
<protein>
    <submittedName>
        <fullName evidence="3">Phosphotransferase</fullName>
    </submittedName>
</protein>
<dbReference type="RefSeq" id="WP_195514638.1">
    <property type="nucleotide sequence ID" value="NZ_JACJLL010000078.1"/>
</dbReference>
<evidence type="ECO:0000313" key="4">
    <source>
        <dbReference type="Proteomes" id="UP000767334"/>
    </source>
</evidence>
<dbReference type="Gene3D" id="3.90.1200.10">
    <property type="match status" value="1"/>
</dbReference>
<gene>
    <name evidence="3" type="ORF">H6A19_11890</name>
</gene>
<dbReference type="PANTHER" id="PTHR21064">
    <property type="entry name" value="AMINOGLYCOSIDE PHOSPHOTRANSFERASE DOMAIN-CONTAINING PROTEIN-RELATED"/>
    <property type="match status" value="1"/>
</dbReference>
<reference evidence="3 4" key="1">
    <citation type="journal article" date="2021" name="Sci. Rep.">
        <title>The distribution of antibiotic resistance genes in chicken gut microbiota commensals.</title>
        <authorList>
            <person name="Juricova H."/>
            <person name="Matiasovicova J."/>
            <person name="Kubasova T."/>
            <person name="Cejkova D."/>
            <person name="Rychlik I."/>
        </authorList>
    </citation>
    <scope>NUCLEOTIDE SEQUENCE [LARGE SCALE GENOMIC DNA]</scope>
    <source>
        <strain evidence="3 4">An435</strain>
    </source>
</reference>
<evidence type="ECO:0000313" key="3">
    <source>
        <dbReference type="EMBL" id="MBM6820027.1"/>
    </source>
</evidence>
<evidence type="ECO:0000256" key="1">
    <source>
        <dbReference type="ARBA" id="ARBA00038240"/>
    </source>
</evidence>
<accession>A0ABS2FJ56</accession>
<comment type="caution">
    <text evidence="3">The sequence shown here is derived from an EMBL/GenBank/DDBJ whole genome shotgun (WGS) entry which is preliminary data.</text>
</comment>